<keyword evidence="1" id="KW-0472">Membrane</keyword>
<reference evidence="2 3" key="1">
    <citation type="submission" date="2018-07" db="EMBL/GenBank/DDBJ databases">
        <title>The genomes of Aspergillus section Nigri reveals drivers in fungal speciation.</title>
        <authorList>
            <consortium name="DOE Joint Genome Institute"/>
            <person name="Vesth T.C."/>
            <person name="Nybo J."/>
            <person name="Theobald S."/>
            <person name="Brandl J."/>
            <person name="Frisvad J.C."/>
            <person name="Nielsen K.F."/>
            <person name="Lyhne E.K."/>
            <person name="Kogle M.E."/>
            <person name="Kuo A."/>
            <person name="Riley R."/>
            <person name="Clum A."/>
            <person name="Nolan M."/>
            <person name="Lipzen A."/>
            <person name="Salamov A."/>
            <person name="Henrissat B."/>
            <person name="Wiebenga A."/>
            <person name="De vries R.P."/>
            <person name="Grigoriev I.V."/>
            <person name="Mortensen U.H."/>
            <person name="Andersen M.R."/>
            <person name="Baker S.E."/>
        </authorList>
    </citation>
    <scope>NUCLEOTIDE SEQUENCE [LARGE SCALE GENOMIC DNA]</scope>
    <source>
        <strain evidence="2 3">CBS 139.54b</strain>
    </source>
</reference>
<dbReference type="GeneID" id="38132111"/>
<dbReference type="Proteomes" id="UP000253729">
    <property type="component" value="Unassembled WGS sequence"/>
</dbReference>
<sequence>MNLESNQGEQPEAVEVEWDKVEGNSADEKVGQVIPTDWILRYLRLLLIDYRFSFSFFFFFFLFNFLFLLFLFPESQNWWMN</sequence>
<name>A0A3F3QA63_9EURO</name>
<organism evidence="2 3">
    <name type="scientific">Aspergillus welwitschiae</name>
    <dbReference type="NCBI Taxonomy" id="1341132"/>
    <lineage>
        <taxon>Eukaryota</taxon>
        <taxon>Fungi</taxon>
        <taxon>Dikarya</taxon>
        <taxon>Ascomycota</taxon>
        <taxon>Pezizomycotina</taxon>
        <taxon>Eurotiomycetes</taxon>
        <taxon>Eurotiomycetidae</taxon>
        <taxon>Eurotiales</taxon>
        <taxon>Aspergillaceae</taxon>
        <taxon>Aspergillus</taxon>
        <taxon>Aspergillus subgen. Circumdati</taxon>
    </lineage>
</organism>
<dbReference type="EMBL" id="KZ852038">
    <property type="protein sequence ID" value="RDH36094.1"/>
    <property type="molecule type" value="Genomic_DNA"/>
</dbReference>
<dbReference type="AlphaFoldDB" id="A0A3F3QA63"/>
<feature type="transmembrane region" description="Helical" evidence="1">
    <location>
        <begin position="50"/>
        <end position="72"/>
    </location>
</feature>
<gene>
    <name evidence="2" type="ORF">BDQ94DRAFT_120720</name>
</gene>
<evidence type="ECO:0000313" key="3">
    <source>
        <dbReference type="Proteomes" id="UP000253729"/>
    </source>
</evidence>
<keyword evidence="1" id="KW-1133">Transmembrane helix</keyword>
<accession>A0A3F3QA63</accession>
<dbReference type="RefSeq" id="XP_026629116.1">
    <property type="nucleotide sequence ID" value="XM_026763755.1"/>
</dbReference>
<evidence type="ECO:0000256" key="1">
    <source>
        <dbReference type="SAM" id="Phobius"/>
    </source>
</evidence>
<evidence type="ECO:0000313" key="2">
    <source>
        <dbReference type="EMBL" id="RDH36094.1"/>
    </source>
</evidence>
<keyword evidence="3" id="KW-1185">Reference proteome</keyword>
<proteinExistence type="predicted"/>
<keyword evidence="1" id="KW-0812">Transmembrane</keyword>
<protein>
    <submittedName>
        <fullName evidence="2">Uncharacterized protein</fullName>
    </submittedName>
</protein>